<evidence type="ECO:0000256" key="1">
    <source>
        <dbReference type="ARBA" id="ARBA00022448"/>
    </source>
</evidence>
<dbReference type="SMART" id="SM00382">
    <property type="entry name" value="AAA"/>
    <property type="match status" value="1"/>
</dbReference>
<evidence type="ECO:0000313" key="11">
    <source>
        <dbReference type="Proteomes" id="UP000677244"/>
    </source>
</evidence>
<dbReference type="InterPro" id="IPR015853">
    <property type="entry name" value="ABC_transpr_FbpC"/>
</dbReference>
<protein>
    <submittedName>
        <fullName evidence="10">ABC transporter ATP-binding protein</fullName>
    </submittedName>
</protein>
<dbReference type="PANTHER" id="PTHR42781">
    <property type="entry name" value="SPERMIDINE/PUTRESCINE IMPORT ATP-BINDING PROTEIN POTA"/>
    <property type="match status" value="1"/>
</dbReference>
<reference evidence="10 11" key="1">
    <citation type="submission" date="2021-03" db="EMBL/GenBank/DDBJ databases">
        <title>Assistant Professor.</title>
        <authorList>
            <person name="Huq M.A."/>
        </authorList>
    </citation>
    <scope>NUCLEOTIDE SEQUENCE [LARGE SCALE GENOMIC DNA]</scope>
    <source>
        <strain evidence="10 11">MAH-29</strain>
    </source>
</reference>
<gene>
    <name evidence="10" type="ORF">J7I42_16405</name>
</gene>
<dbReference type="GO" id="GO:0005524">
    <property type="term" value="F:ATP binding"/>
    <property type="evidence" value="ECO:0007669"/>
    <property type="project" value="UniProtKB-KW"/>
</dbReference>
<dbReference type="InterPro" id="IPR017871">
    <property type="entry name" value="ABC_transporter-like_CS"/>
</dbReference>
<accession>A0ABS3YWH9</accession>
<dbReference type="InterPro" id="IPR003439">
    <property type="entry name" value="ABC_transporter-like_ATP-bd"/>
</dbReference>
<keyword evidence="5 10" id="KW-0067">ATP-binding</keyword>
<dbReference type="PROSITE" id="PS50893">
    <property type="entry name" value="ABC_TRANSPORTER_2"/>
    <property type="match status" value="1"/>
</dbReference>
<dbReference type="InterPro" id="IPR050093">
    <property type="entry name" value="ABC_SmlMolc_Importer"/>
</dbReference>
<name>A0ABS3YWH9_9BACT</name>
<keyword evidence="7" id="KW-0406">Ion transport</keyword>
<keyword evidence="11" id="KW-1185">Reference proteome</keyword>
<evidence type="ECO:0000256" key="7">
    <source>
        <dbReference type="ARBA" id="ARBA00023065"/>
    </source>
</evidence>
<comment type="caution">
    <text evidence="10">The sequence shown here is derived from an EMBL/GenBank/DDBJ whole genome shotgun (WGS) entry which is preliminary data.</text>
</comment>
<dbReference type="Pfam" id="PF00005">
    <property type="entry name" value="ABC_tran"/>
    <property type="match status" value="1"/>
</dbReference>
<evidence type="ECO:0000256" key="3">
    <source>
        <dbReference type="ARBA" id="ARBA00022496"/>
    </source>
</evidence>
<dbReference type="InterPro" id="IPR003593">
    <property type="entry name" value="AAA+_ATPase"/>
</dbReference>
<evidence type="ECO:0000256" key="4">
    <source>
        <dbReference type="ARBA" id="ARBA00022741"/>
    </source>
</evidence>
<evidence type="ECO:0000259" key="9">
    <source>
        <dbReference type="PROSITE" id="PS50893"/>
    </source>
</evidence>
<dbReference type="SUPFAM" id="SSF52540">
    <property type="entry name" value="P-loop containing nucleoside triphosphate hydrolases"/>
    <property type="match status" value="1"/>
</dbReference>
<evidence type="ECO:0000256" key="6">
    <source>
        <dbReference type="ARBA" id="ARBA00023004"/>
    </source>
</evidence>
<feature type="domain" description="ABC transporter" evidence="9">
    <location>
        <begin position="1"/>
        <end position="234"/>
    </location>
</feature>
<dbReference type="CDD" id="cd03259">
    <property type="entry name" value="ABC_Carb_Solutes_like"/>
    <property type="match status" value="1"/>
</dbReference>
<keyword evidence="3" id="KW-0410">Iron transport</keyword>
<keyword evidence="4" id="KW-0547">Nucleotide-binding</keyword>
<proteinExistence type="predicted"/>
<evidence type="ECO:0000313" key="10">
    <source>
        <dbReference type="EMBL" id="MBO9201867.1"/>
    </source>
</evidence>
<sequence length="284" mass="31547">MINFSLQKNLHTAEGEIQLNVSARIESGKFVSLYGASGVGKTSILRMLAGFMKPDNGYINVNNSVWYHASAKKHIEPQQRKIGFVFQDYALFPNMNVRENIRFALGKNESPAIVDELLELTGLINLAARKIQTLSGGQQQRVALARAIAKRPAILLLDEPLSAIDNEMRVYLQDTLKEIHRRFALTTILVSHNANEIIKLSDTVIHLEQGRFQQQTTPARFFQNGNEAAKITGNIISIEENGNAVVLIENRLVSVPAAGEKLNPDDKVDITCSNMRAAVSKKEK</sequence>
<dbReference type="PANTHER" id="PTHR42781:SF4">
    <property type="entry name" value="SPERMIDINE_PUTRESCINE IMPORT ATP-BINDING PROTEIN POTA"/>
    <property type="match status" value="1"/>
</dbReference>
<dbReference type="Gene3D" id="3.40.50.300">
    <property type="entry name" value="P-loop containing nucleotide triphosphate hydrolases"/>
    <property type="match status" value="1"/>
</dbReference>
<dbReference type="EMBL" id="JAGHKO010000004">
    <property type="protein sequence ID" value="MBO9201867.1"/>
    <property type="molecule type" value="Genomic_DNA"/>
</dbReference>
<dbReference type="InterPro" id="IPR027417">
    <property type="entry name" value="P-loop_NTPase"/>
</dbReference>
<dbReference type="PROSITE" id="PS00211">
    <property type="entry name" value="ABC_TRANSPORTER_1"/>
    <property type="match status" value="1"/>
</dbReference>
<evidence type="ECO:0000256" key="2">
    <source>
        <dbReference type="ARBA" id="ARBA00022475"/>
    </source>
</evidence>
<keyword evidence="6" id="KW-0408">Iron</keyword>
<dbReference type="RefSeq" id="WP_209139924.1">
    <property type="nucleotide sequence ID" value="NZ_JAGHKO010000004.1"/>
</dbReference>
<dbReference type="Proteomes" id="UP000677244">
    <property type="component" value="Unassembled WGS sequence"/>
</dbReference>
<evidence type="ECO:0000256" key="5">
    <source>
        <dbReference type="ARBA" id="ARBA00022840"/>
    </source>
</evidence>
<keyword evidence="1" id="KW-0813">Transport</keyword>
<evidence type="ECO:0000256" key="8">
    <source>
        <dbReference type="ARBA" id="ARBA00023136"/>
    </source>
</evidence>
<keyword evidence="2" id="KW-1003">Cell membrane</keyword>
<keyword evidence="8" id="KW-0472">Membrane</keyword>
<organism evidence="10 11">
    <name type="scientific">Niastella soli</name>
    <dbReference type="NCBI Taxonomy" id="2821487"/>
    <lineage>
        <taxon>Bacteria</taxon>
        <taxon>Pseudomonadati</taxon>
        <taxon>Bacteroidota</taxon>
        <taxon>Chitinophagia</taxon>
        <taxon>Chitinophagales</taxon>
        <taxon>Chitinophagaceae</taxon>
        <taxon>Niastella</taxon>
    </lineage>
</organism>